<comment type="caution">
    <text evidence="2">The sequence shown here is derived from an EMBL/GenBank/DDBJ whole genome shotgun (WGS) entry which is preliminary data.</text>
</comment>
<feature type="domain" description="Integrase catalytic" evidence="1">
    <location>
        <begin position="2"/>
        <end position="62"/>
    </location>
</feature>
<accession>A0A4V5MSX6</accession>
<keyword evidence="3" id="KW-1185">Reference proteome</keyword>
<dbReference type="EMBL" id="SUNH01000026">
    <property type="protein sequence ID" value="TJZ81978.1"/>
    <property type="molecule type" value="Genomic_DNA"/>
</dbReference>
<dbReference type="PANTHER" id="PTHR46889">
    <property type="entry name" value="TRANSPOSASE INSF FOR INSERTION SEQUENCE IS3B-RELATED"/>
    <property type="match status" value="1"/>
</dbReference>
<evidence type="ECO:0000313" key="2">
    <source>
        <dbReference type="EMBL" id="TJZ81978.1"/>
    </source>
</evidence>
<dbReference type="GO" id="GO:0015074">
    <property type="term" value="P:DNA integration"/>
    <property type="evidence" value="ECO:0007669"/>
    <property type="project" value="InterPro"/>
</dbReference>
<evidence type="ECO:0000313" key="3">
    <source>
        <dbReference type="Proteomes" id="UP000306223"/>
    </source>
</evidence>
<gene>
    <name evidence="2" type="ORF">FA740_15920</name>
</gene>
<dbReference type="SUPFAM" id="SSF53098">
    <property type="entry name" value="Ribonuclease H-like"/>
    <property type="match status" value="1"/>
</dbReference>
<proteinExistence type="predicted"/>
<name>A0A4V5MSX6_9RHOB</name>
<sequence length="74" mass="8543">MSSDGNPYHNAQAHSFMKTQKVEEVYRAGYETFADVAVRLPIFIEQIYNTRRLHSALGYRTPEEFETLFAQKAA</sequence>
<dbReference type="PANTHER" id="PTHR46889:SF7">
    <property type="entry name" value="TRANSPOSASE FOR INSERTION SEQUENCE ELEMENT IS904"/>
    <property type="match status" value="1"/>
</dbReference>
<dbReference type="OrthoDB" id="9803878at2"/>
<dbReference type="InterPro" id="IPR050900">
    <property type="entry name" value="Transposase_IS3/IS150/IS904"/>
</dbReference>
<dbReference type="Proteomes" id="UP000306223">
    <property type="component" value="Unassembled WGS sequence"/>
</dbReference>
<dbReference type="AlphaFoldDB" id="A0A4V5MSX6"/>
<organism evidence="2 3">
    <name type="scientific">Paracoccus hibiscisoli</name>
    <dbReference type="NCBI Taxonomy" id="2023261"/>
    <lineage>
        <taxon>Bacteria</taxon>
        <taxon>Pseudomonadati</taxon>
        <taxon>Pseudomonadota</taxon>
        <taxon>Alphaproteobacteria</taxon>
        <taxon>Rhodobacterales</taxon>
        <taxon>Paracoccaceae</taxon>
        <taxon>Paracoccus</taxon>
    </lineage>
</organism>
<reference evidence="2 3" key="1">
    <citation type="submission" date="2019-04" db="EMBL/GenBank/DDBJ databases">
        <authorList>
            <person name="Li J."/>
        </authorList>
    </citation>
    <scope>NUCLEOTIDE SEQUENCE [LARGE SCALE GENOMIC DNA]</scope>
    <source>
        <strain evidence="2 3">CCTCC AB2016182</strain>
    </source>
</reference>
<dbReference type="Pfam" id="PF13683">
    <property type="entry name" value="rve_3"/>
    <property type="match status" value="1"/>
</dbReference>
<dbReference type="InterPro" id="IPR012337">
    <property type="entry name" value="RNaseH-like_sf"/>
</dbReference>
<protein>
    <recommendedName>
        <fullName evidence="1">Integrase catalytic domain-containing protein</fullName>
    </recommendedName>
</protein>
<dbReference type="InterPro" id="IPR001584">
    <property type="entry name" value="Integrase_cat-core"/>
</dbReference>
<evidence type="ECO:0000259" key="1">
    <source>
        <dbReference type="Pfam" id="PF13683"/>
    </source>
</evidence>